<dbReference type="InterPro" id="IPR013815">
    <property type="entry name" value="ATP_grasp_subdomain_1"/>
</dbReference>
<feature type="domain" description="Pyruvate phosphate dikinase AMP/ATP-binding" evidence="2">
    <location>
        <begin position="67"/>
        <end position="302"/>
    </location>
</feature>
<dbReference type="InterPro" id="IPR010121">
    <property type="entry name" value="Pyruvate_phosphate_dikinase"/>
</dbReference>
<dbReference type="InterPro" id="IPR036637">
    <property type="entry name" value="Phosphohistidine_dom_sf"/>
</dbReference>
<comment type="caution">
    <text evidence="3">The sequence shown here is derived from an EMBL/GenBank/DDBJ whole genome shotgun (WGS) entry which is preliminary data.</text>
</comment>
<evidence type="ECO:0000259" key="2">
    <source>
        <dbReference type="Pfam" id="PF01326"/>
    </source>
</evidence>
<dbReference type="Gene3D" id="3.30.470.20">
    <property type="entry name" value="ATP-grasp fold, B domain"/>
    <property type="match status" value="1"/>
</dbReference>
<dbReference type="InterPro" id="IPR018274">
    <property type="entry name" value="PEP_util_AS"/>
</dbReference>
<dbReference type="SUPFAM" id="SSF56059">
    <property type="entry name" value="Glutathione synthetase ATP-binding domain-like"/>
    <property type="match status" value="1"/>
</dbReference>
<feature type="domain" description="Pyruvate phosphate dikinase AMP/ATP-binding" evidence="2">
    <location>
        <begin position="311"/>
        <end position="359"/>
    </location>
</feature>
<dbReference type="Gene3D" id="3.50.30.10">
    <property type="entry name" value="Phosphohistidine domain"/>
    <property type="match status" value="1"/>
</dbReference>
<gene>
    <name evidence="3" type="ORF">PSU4_58060</name>
</gene>
<dbReference type="InterPro" id="IPR015813">
    <property type="entry name" value="Pyrv/PenolPyrv_kinase-like_dom"/>
</dbReference>
<dbReference type="Pfam" id="PF01326">
    <property type="entry name" value="PPDK_N"/>
    <property type="match status" value="3"/>
</dbReference>
<evidence type="ECO:0000313" key="3">
    <source>
        <dbReference type="EMBL" id="GEL26852.1"/>
    </source>
</evidence>
<dbReference type="InterPro" id="IPR008279">
    <property type="entry name" value="PEP-util_enz_mobile_dom"/>
</dbReference>
<sequence>MATAATVSAETNAALVVALHDDSGRMGAALLGGKGAGLARMTGAGLPVPPAFVITTEACRRYARDGLPDSVWDEVRAAVGELERRAGRDFGGPGVPLLVSVRSGAPVSMPGMMDTILNLGLNGRTLVALAESTSDPLFACETFARFVRMFGEIVLDVDEADLTKLGDYVSEAVAADDYRMALPGLVDRAGGLIREVSGESLPEEPWEQLRLAVEAVFNSWNSRRAVRYRQHYGISDDLGTAVVVQQMVFGNYGQLCGTGVAFTRDPRTGEPTLFGEFLERGQGEDIVSGTHTPESLKVVGKRYPELMRSFTQAAGKLEQLYRDILDIEFTVEDGTLYLLQVRPGKRTAEAAVRAAVDLVDEQLIDPATAVQRVLPDQVRQIRRPRFRAEDIEAFRCAGRVLATGVGAAPGQVSGVIVTDPDRAEQRASAGDSVVLLRTVTSPQDLHGMLAASAIVTARGGATSHAAVVARALDTTCVVGCEAVTIDTAGRTVTFGDRTLAEGDVVSVDGTSGEVFDGELPRVRSDDAVREQLGRLIGWADDLSGCELFTRVATGAMATTAIMDGAAGIGVRIDEVLAATGTFDTLLGFLDSLGGPETKEMLPDLSGAISGALADPIAAAGERPIVVRLADLALGRTGELTTAPSGRVLAPAGAWLPMGVPPLVRAQVRGVRDVLSGGNGAGPVTVMAGGVNGLAEVRALRTICQEEAGSHVRVGVALRSPAALLALPELLRIADVVWLDHRALTAAVHHYPDELILAEGTLDTYLAEGLLDADPRRDVHEVLRRLLDAAGPLPADGAQLGVNLVGWQLEEPVVDFYRGLGLRRFAVDRDELLPARLLFGRTSEDDRGQAE</sequence>
<dbReference type="RefSeq" id="WP_147115609.1">
    <property type="nucleotide sequence ID" value="NZ_BJVJ01000117.1"/>
</dbReference>
<dbReference type="Gene3D" id="3.30.1490.20">
    <property type="entry name" value="ATP-grasp fold, A domain"/>
    <property type="match status" value="1"/>
</dbReference>
<dbReference type="GO" id="GO:0016301">
    <property type="term" value="F:kinase activity"/>
    <property type="evidence" value="ECO:0007669"/>
    <property type="project" value="InterPro"/>
</dbReference>
<organism evidence="3 4">
    <name type="scientific">Pseudonocardia sulfidoxydans NBRC 16205</name>
    <dbReference type="NCBI Taxonomy" id="1223511"/>
    <lineage>
        <taxon>Bacteria</taxon>
        <taxon>Bacillati</taxon>
        <taxon>Actinomycetota</taxon>
        <taxon>Actinomycetes</taxon>
        <taxon>Pseudonocardiales</taxon>
        <taxon>Pseudonocardiaceae</taxon>
        <taxon>Pseudonocardia</taxon>
    </lineage>
</organism>
<dbReference type="Gene3D" id="1.20.80.30">
    <property type="match status" value="1"/>
</dbReference>
<dbReference type="SUPFAM" id="SSF51621">
    <property type="entry name" value="Phosphoenolpyruvate/pyruvate domain"/>
    <property type="match status" value="1"/>
</dbReference>
<feature type="domain" description="PEP-utilising enzyme mobile" evidence="1">
    <location>
        <begin position="432"/>
        <end position="512"/>
    </location>
</feature>
<keyword evidence="4" id="KW-1185">Reference proteome</keyword>
<dbReference type="Proteomes" id="UP000321685">
    <property type="component" value="Unassembled WGS sequence"/>
</dbReference>
<dbReference type="NCBIfam" id="NF004531">
    <property type="entry name" value="PRK05878.1"/>
    <property type="match status" value="1"/>
</dbReference>
<dbReference type="SUPFAM" id="SSF52009">
    <property type="entry name" value="Phosphohistidine domain"/>
    <property type="match status" value="1"/>
</dbReference>
<dbReference type="Pfam" id="PF00391">
    <property type="entry name" value="PEP-utilizers"/>
    <property type="match status" value="1"/>
</dbReference>
<dbReference type="GO" id="GO:0050242">
    <property type="term" value="F:pyruvate, phosphate dikinase activity"/>
    <property type="evidence" value="ECO:0007669"/>
    <property type="project" value="InterPro"/>
</dbReference>
<dbReference type="PROSITE" id="PS00370">
    <property type="entry name" value="PEP_ENZYMES_PHOS_SITE"/>
    <property type="match status" value="1"/>
</dbReference>
<reference evidence="3 4" key="1">
    <citation type="submission" date="2019-07" db="EMBL/GenBank/DDBJ databases">
        <title>Whole genome shotgun sequence of Pseudonocardia sulfidoxydans NBRC 16205.</title>
        <authorList>
            <person name="Hosoyama A."/>
            <person name="Uohara A."/>
            <person name="Ohji S."/>
            <person name="Ichikawa N."/>
        </authorList>
    </citation>
    <scope>NUCLEOTIDE SEQUENCE [LARGE SCALE GENOMIC DNA]</scope>
    <source>
        <strain evidence="3 4">NBRC 16205</strain>
    </source>
</reference>
<dbReference type="GO" id="GO:0005524">
    <property type="term" value="F:ATP binding"/>
    <property type="evidence" value="ECO:0007669"/>
    <property type="project" value="InterPro"/>
</dbReference>
<protein>
    <recommendedName>
        <fullName evidence="5">Pyruvate, phosphate dikinase</fullName>
    </recommendedName>
</protein>
<feature type="domain" description="Pyruvate phosphate dikinase AMP/ATP-binding" evidence="2">
    <location>
        <begin position="29"/>
        <end position="64"/>
    </location>
</feature>
<dbReference type="PANTHER" id="PTHR22931">
    <property type="entry name" value="PHOSPHOENOLPYRUVATE DIKINASE-RELATED"/>
    <property type="match status" value="1"/>
</dbReference>
<dbReference type="OrthoDB" id="9765468at2"/>
<evidence type="ECO:0000313" key="4">
    <source>
        <dbReference type="Proteomes" id="UP000321685"/>
    </source>
</evidence>
<evidence type="ECO:0008006" key="5">
    <source>
        <dbReference type="Google" id="ProtNLM"/>
    </source>
</evidence>
<dbReference type="Gene3D" id="1.10.189.10">
    <property type="entry name" value="Pyruvate Phosphate Dikinase, domain 2"/>
    <property type="match status" value="1"/>
</dbReference>
<dbReference type="EMBL" id="BJVJ01000117">
    <property type="protein sequence ID" value="GEL26852.1"/>
    <property type="molecule type" value="Genomic_DNA"/>
</dbReference>
<proteinExistence type="predicted"/>
<dbReference type="PANTHER" id="PTHR22931:SF9">
    <property type="entry name" value="PYRUVATE, PHOSPHATE DIKINASE 1, CHLOROPLASTIC"/>
    <property type="match status" value="1"/>
</dbReference>
<accession>A0A511DPV2</accession>
<dbReference type="AlphaFoldDB" id="A0A511DPV2"/>
<name>A0A511DPV2_9PSEU</name>
<evidence type="ECO:0000259" key="1">
    <source>
        <dbReference type="Pfam" id="PF00391"/>
    </source>
</evidence>
<dbReference type="InterPro" id="IPR002192">
    <property type="entry name" value="PPDK_AMP/ATP-bd"/>
</dbReference>